<dbReference type="InterPro" id="IPR001155">
    <property type="entry name" value="OxRdtase_FMN_N"/>
</dbReference>
<proteinExistence type="predicted"/>
<dbReference type="AlphaFoldDB" id="U7QT04"/>
<dbReference type="Gene3D" id="3.20.20.70">
    <property type="entry name" value="Aldolase class I"/>
    <property type="match status" value="1"/>
</dbReference>
<sequence length="223" mass="24642">MLKPFKLGAYELPNRMVMAPLTRMRAKAGNIPQEMNEVYYTQRASAGLIISEATQILPQGLGYPNTPGIHSPEQIQGWKKITQAVHKNNGRIFLQLWHVGRISHPSLQPNGELPVAPSAIAPEGKANTFSGEQPFVTPRALETEEIPAIVEQYRQGAKNALEAGFNGVEIHSANGYLLDQFLHDGSNQRTDQYGGSIKNRARFLMEVVEAITSIWDADKVGVR</sequence>
<evidence type="ECO:0000313" key="3">
    <source>
        <dbReference type="Proteomes" id="UP000017127"/>
    </source>
</evidence>
<dbReference type="GO" id="GO:0005829">
    <property type="term" value="C:cytosol"/>
    <property type="evidence" value="ECO:0007669"/>
    <property type="project" value="TreeGrafter"/>
</dbReference>
<gene>
    <name evidence="2" type="ORF">M595_0491</name>
</gene>
<dbReference type="PATRIC" id="fig|1348334.3.peg.486"/>
<dbReference type="CDD" id="cd02933">
    <property type="entry name" value="OYE_like_FMN"/>
    <property type="match status" value="1"/>
</dbReference>
<feature type="domain" description="NADH:flavin oxidoreductase/NADH oxidase N-terminal" evidence="1">
    <location>
        <begin position="2"/>
        <end position="223"/>
    </location>
</feature>
<dbReference type="PANTHER" id="PTHR22893:SF98">
    <property type="entry name" value="OXIDOREDUCTASE"/>
    <property type="match status" value="1"/>
</dbReference>
<dbReference type="Pfam" id="PF00724">
    <property type="entry name" value="Oxidored_FMN"/>
    <property type="match status" value="1"/>
</dbReference>
<organism evidence="2 3">
    <name type="scientific">Lyngbya aestuarii BL J</name>
    <dbReference type="NCBI Taxonomy" id="1348334"/>
    <lineage>
        <taxon>Bacteria</taxon>
        <taxon>Bacillati</taxon>
        <taxon>Cyanobacteriota</taxon>
        <taxon>Cyanophyceae</taxon>
        <taxon>Oscillatoriophycideae</taxon>
        <taxon>Oscillatoriales</taxon>
        <taxon>Microcoleaceae</taxon>
        <taxon>Lyngbya</taxon>
    </lineage>
</organism>
<dbReference type="EMBL" id="AUZM01000003">
    <property type="protein sequence ID" value="ERT09551.1"/>
    <property type="molecule type" value="Genomic_DNA"/>
</dbReference>
<dbReference type="InterPro" id="IPR013785">
    <property type="entry name" value="Aldolase_TIM"/>
</dbReference>
<comment type="caution">
    <text evidence="2">The sequence shown here is derived from an EMBL/GenBank/DDBJ whole genome shotgun (WGS) entry which is preliminary data.</text>
</comment>
<accession>U7QT04</accession>
<dbReference type="InterPro" id="IPR045247">
    <property type="entry name" value="Oye-like"/>
</dbReference>
<evidence type="ECO:0000259" key="1">
    <source>
        <dbReference type="Pfam" id="PF00724"/>
    </source>
</evidence>
<dbReference type="Proteomes" id="UP000017127">
    <property type="component" value="Unassembled WGS sequence"/>
</dbReference>
<dbReference type="GO" id="GO:0010181">
    <property type="term" value="F:FMN binding"/>
    <property type="evidence" value="ECO:0007669"/>
    <property type="project" value="InterPro"/>
</dbReference>
<name>U7QT04_9CYAN</name>
<evidence type="ECO:0000313" key="2">
    <source>
        <dbReference type="EMBL" id="ERT09551.1"/>
    </source>
</evidence>
<keyword evidence="3" id="KW-1185">Reference proteome</keyword>
<dbReference type="PANTHER" id="PTHR22893">
    <property type="entry name" value="NADH OXIDOREDUCTASE-RELATED"/>
    <property type="match status" value="1"/>
</dbReference>
<reference evidence="2 3" key="1">
    <citation type="journal article" date="2013" name="Front. Microbiol.">
        <title>Comparative genomic analyses of the cyanobacterium, Lyngbya aestuarii BL J, a powerful hydrogen producer.</title>
        <authorList>
            <person name="Kothari A."/>
            <person name="Vaughn M."/>
            <person name="Garcia-Pichel F."/>
        </authorList>
    </citation>
    <scope>NUCLEOTIDE SEQUENCE [LARGE SCALE GENOMIC DNA]</scope>
    <source>
        <strain evidence="2 3">BL J</strain>
    </source>
</reference>
<dbReference type="GO" id="GO:0016491">
    <property type="term" value="F:oxidoreductase activity"/>
    <property type="evidence" value="ECO:0007669"/>
    <property type="project" value="InterPro"/>
</dbReference>
<dbReference type="SUPFAM" id="SSF51395">
    <property type="entry name" value="FMN-linked oxidoreductases"/>
    <property type="match status" value="1"/>
</dbReference>
<protein>
    <submittedName>
        <fullName evidence="2">Flavin oxidoreductase / NADH oxidase family protein</fullName>
    </submittedName>
</protein>